<keyword evidence="6 7" id="KW-0472">Membrane</keyword>
<feature type="domain" description="ABC3 transporter permease C-terminal" evidence="8">
    <location>
        <begin position="278"/>
        <end position="394"/>
    </location>
</feature>
<dbReference type="PANTHER" id="PTHR30489">
    <property type="entry name" value="LIPOPROTEIN-RELEASING SYSTEM TRANSMEMBRANE PROTEIN LOLE"/>
    <property type="match status" value="1"/>
</dbReference>
<gene>
    <name evidence="9" type="ORF">E5163_01320</name>
</gene>
<evidence type="ECO:0000313" key="10">
    <source>
        <dbReference type="Proteomes" id="UP000308054"/>
    </source>
</evidence>
<dbReference type="InterPro" id="IPR003838">
    <property type="entry name" value="ABC3_permease_C"/>
</dbReference>
<dbReference type="Pfam" id="PF02687">
    <property type="entry name" value="FtsX"/>
    <property type="match status" value="1"/>
</dbReference>
<protein>
    <submittedName>
        <fullName evidence="9">ABC transporter permease</fullName>
    </submittedName>
</protein>
<evidence type="ECO:0000256" key="2">
    <source>
        <dbReference type="ARBA" id="ARBA00005236"/>
    </source>
</evidence>
<evidence type="ECO:0000256" key="1">
    <source>
        <dbReference type="ARBA" id="ARBA00004651"/>
    </source>
</evidence>
<accession>A0A4V3RYB4</accession>
<feature type="transmembrane region" description="Helical" evidence="7">
    <location>
        <begin position="357"/>
        <end position="390"/>
    </location>
</feature>
<dbReference type="PANTHER" id="PTHR30489:SF0">
    <property type="entry name" value="LIPOPROTEIN-RELEASING SYSTEM TRANSMEMBRANE PROTEIN LOLE"/>
    <property type="match status" value="1"/>
</dbReference>
<dbReference type="OrthoDB" id="5137249at2"/>
<feature type="transmembrane region" description="Helical" evidence="7">
    <location>
        <begin position="274"/>
        <end position="296"/>
    </location>
</feature>
<sequence>MVTGLVSTLDRKLMRDLWRMIGQAVAIALVIAGGIAVHVVMAGMLASLSETRAAYYERYRFADLWAPAVRAPNRLIDEILAIEGVAAAESRIQAPVLFDMEGISEPANGVIYSLPAGRAASVNDVHLVRGRLPDPTRPDEALVLEGFALAHGLDVGDTLEATIRGRRERLVISGLALSPEYVYAIAPGQLVPEARLFGVLWMDRDALENAADLEGAFNEAVVRLSRGAETAPVAAALDRLLDRYGATGAYGRRDQISDAFLSSELDQLSTMGAILPPIFLAVAAFLVNIVISRLIAVEREQIGLLKAFGYSAREIAWHYLKLVGAIAVMGLVIGFSLGAWLGRAMAEMYAEFYRFPFLLFAATPGVYAIGALVTFAAVGGGAAFAVVRAARLQPAVAMRPPPPPDYSRSAGAALTGLTAIDQQTRMILRQILRWPVRAGLTVLGIALSATTLVTSLYFLDAMEVMTGTYFDVANRHDVAVRFTEARSMTAYHDLAGREGVLEAEPYRAVAARLRFENREVLMA</sequence>
<keyword evidence="5 7" id="KW-1133">Transmembrane helix</keyword>
<keyword evidence="10" id="KW-1185">Reference proteome</keyword>
<reference evidence="9 10" key="1">
    <citation type="journal article" date="2017" name="Int. J. Syst. Evol. Microbiol.">
        <title>Marinicauda algicola sp. nov., isolated from a marine red alga Rhodosorus marinus.</title>
        <authorList>
            <person name="Jeong S.E."/>
            <person name="Jeon S.H."/>
            <person name="Chun B.H."/>
            <person name="Kim D.W."/>
            <person name="Jeon C.O."/>
        </authorList>
    </citation>
    <scope>NUCLEOTIDE SEQUENCE [LARGE SCALE GENOMIC DNA]</scope>
    <source>
        <strain evidence="9 10">JCM 31718</strain>
    </source>
</reference>
<comment type="subcellular location">
    <subcellularLocation>
        <location evidence="1">Cell membrane</location>
        <topology evidence="1">Multi-pass membrane protein</topology>
    </subcellularLocation>
</comment>
<keyword evidence="4 7" id="KW-0812">Transmembrane</keyword>
<feature type="transmembrane region" description="Helical" evidence="7">
    <location>
        <begin position="317"/>
        <end position="337"/>
    </location>
</feature>
<comment type="caution">
    <text evidence="9">The sequence shown here is derived from an EMBL/GenBank/DDBJ whole genome shotgun (WGS) entry which is preliminary data.</text>
</comment>
<evidence type="ECO:0000256" key="7">
    <source>
        <dbReference type="SAM" id="Phobius"/>
    </source>
</evidence>
<evidence type="ECO:0000259" key="8">
    <source>
        <dbReference type="Pfam" id="PF02687"/>
    </source>
</evidence>
<evidence type="ECO:0000256" key="5">
    <source>
        <dbReference type="ARBA" id="ARBA00022989"/>
    </source>
</evidence>
<evidence type="ECO:0000256" key="4">
    <source>
        <dbReference type="ARBA" id="ARBA00022692"/>
    </source>
</evidence>
<feature type="transmembrane region" description="Helical" evidence="7">
    <location>
        <begin position="434"/>
        <end position="459"/>
    </location>
</feature>
<dbReference type="GO" id="GO:0044874">
    <property type="term" value="P:lipoprotein localization to outer membrane"/>
    <property type="evidence" value="ECO:0007669"/>
    <property type="project" value="TreeGrafter"/>
</dbReference>
<dbReference type="GO" id="GO:0098797">
    <property type="term" value="C:plasma membrane protein complex"/>
    <property type="evidence" value="ECO:0007669"/>
    <property type="project" value="TreeGrafter"/>
</dbReference>
<dbReference type="RefSeq" id="WP_135994306.1">
    <property type="nucleotide sequence ID" value="NZ_CP071057.1"/>
</dbReference>
<evidence type="ECO:0000256" key="3">
    <source>
        <dbReference type="ARBA" id="ARBA00022475"/>
    </source>
</evidence>
<comment type="similarity">
    <text evidence="2">Belongs to the ABC-4 integral membrane protein family. LolC/E subfamily.</text>
</comment>
<dbReference type="InterPro" id="IPR051447">
    <property type="entry name" value="Lipoprotein-release_system"/>
</dbReference>
<dbReference type="AlphaFoldDB" id="A0A4V3RYB4"/>
<dbReference type="Proteomes" id="UP000308054">
    <property type="component" value="Unassembled WGS sequence"/>
</dbReference>
<evidence type="ECO:0000313" key="9">
    <source>
        <dbReference type="EMBL" id="TGY89809.1"/>
    </source>
</evidence>
<name>A0A4V3RYB4_9PROT</name>
<keyword evidence="3" id="KW-1003">Cell membrane</keyword>
<dbReference type="EMBL" id="SRXW01000001">
    <property type="protein sequence ID" value="TGY89809.1"/>
    <property type="molecule type" value="Genomic_DNA"/>
</dbReference>
<evidence type="ECO:0000256" key="6">
    <source>
        <dbReference type="ARBA" id="ARBA00023136"/>
    </source>
</evidence>
<feature type="transmembrane region" description="Helical" evidence="7">
    <location>
        <begin position="21"/>
        <end position="46"/>
    </location>
</feature>
<proteinExistence type="inferred from homology"/>
<organism evidence="9 10">
    <name type="scientific">Marinicauda algicola</name>
    <dbReference type="NCBI Taxonomy" id="2029849"/>
    <lineage>
        <taxon>Bacteria</taxon>
        <taxon>Pseudomonadati</taxon>
        <taxon>Pseudomonadota</taxon>
        <taxon>Alphaproteobacteria</taxon>
        <taxon>Maricaulales</taxon>
        <taxon>Maricaulaceae</taxon>
        <taxon>Marinicauda</taxon>
    </lineage>
</organism>